<keyword evidence="5" id="KW-0560">Oxidoreductase</keyword>
<dbReference type="PROSITE" id="PS00570">
    <property type="entry name" value="RING_HYDROXYL_ALPHA"/>
    <property type="match status" value="1"/>
</dbReference>
<dbReference type="GO" id="GO:0005506">
    <property type="term" value="F:iron ion binding"/>
    <property type="evidence" value="ECO:0007669"/>
    <property type="project" value="InterPro"/>
</dbReference>
<dbReference type="AlphaFoldDB" id="A0A3A3GGF1"/>
<dbReference type="Gene3D" id="2.102.10.10">
    <property type="entry name" value="Rieske [2Fe-2S] iron-sulphur domain"/>
    <property type="match status" value="1"/>
</dbReference>
<evidence type="ECO:0000256" key="1">
    <source>
        <dbReference type="ARBA" id="ARBA00001962"/>
    </source>
</evidence>
<evidence type="ECO:0000313" key="11">
    <source>
        <dbReference type="Proteomes" id="UP000266327"/>
    </source>
</evidence>
<dbReference type="SUPFAM" id="SSF50022">
    <property type="entry name" value="ISP domain"/>
    <property type="match status" value="1"/>
</dbReference>
<organism evidence="10 11">
    <name type="scientific">Noviherbaspirillum sedimenti</name>
    <dbReference type="NCBI Taxonomy" id="2320865"/>
    <lineage>
        <taxon>Bacteria</taxon>
        <taxon>Pseudomonadati</taxon>
        <taxon>Pseudomonadota</taxon>
        <taxon>Betaproteobacteria</taxon>
        <taxon>Burkholderiales</taxon>
        <taxon>Oxalobacteraceae</taxon>
        <taxon>Noviherbaspirillum</taxon>
    </lineage>
</organism>
<keyword evidence="4" id="KW-0479">Metal-binding</keyword>
<dbReference type="Pfam" id="PF00355">
    <property type="entry name" value="Rieske"/>
    <property type="match status" value="1"/>
</dbReference>
<dbReference type="Pfam" id="PF00848">
    <property type="entry name" value="Ring_hydroxyl_A"/>
    <property type="match status" value="1"/>
</dbReference>
<dbReference type="OrthoDB" id="9800167at2"/>
<dbReference type="PROSITE" id="PS51296">
    <property type="entry name" value="RIESKE"/>
    <property type="match status" value="1"/>
</dbReference>
<dbReference type="EMBL" id="QYUQ01000002">
    <property type="protein sequence ID" value="RJG01346.1"/>
    <property type="molecule type" value="Genomic_DNA"/>
</dbReference>
<dbReference type="GO" id="GO:0051537">
    <property type="term" value="F:2 iron, 2 sulfur cluster binding"/>
    <property type="evidence" value="ECO:0007669"/>
    <property type="project" value="UniProtKB-KW"/>
</dbReference>
<sequence length="454" mass="53182">MTAERKGFPIGDVRDDFVPKEAYYSPDFARLEEERLWPYVWQIACRLEEIPKIGDFLTYDIVDDSIIVVRTGESEIKAYHNVCAHRGRRLTEGTGRAEKFTCKFHGWQYDLGGKNIRVIDRDDWGACLKEGDANLKEIKADTWGGFVFINMDPQSQSLAEFLHPVDDYCAKFEFEKLRYRWYKTVIMPANWKTVLGFFNEFYHVQQAHRQLLEFTNDYSKSAGFGRHGSVWYDANGAIPFKRSPRLPPKEEPPLREHILEFVNQFNRDLKAMVTERNYNATQRLREEVTNTDPPGEVLNKWVQVQVEAAVADGSGWPAELTADYIERSGLDWHVFPNTIYLHGSIDGVLWYRVRPNGHDPESCIFDVWSLQRYGPGQEPPLKREFYENWRDAEWPLIYKQDFVNIPEVQKGMKSRGFAGERTNPVQERTISNFHRELRRFLLDPYDHPEVPDRP</sequence>
<evidence type="ECO:0000256" key="6">
    <source>
        <dbReference type="ARBA" id="ARBA00023004"/>
    </source>
</evidence>
<evidence type="ECO:0000256" key="5">
    <source>
        <dbReference type="ARBA" id="ARBA00023002"/>
    </source>
</evidence>
<dbReference type="SUPFAM" id="SSF55961">
    <property type="entry name" value="Bet v1-like"/>
    <property type="match status" value="1"/>
</dbReference>
<proteinExistence type="inferred from homology"/>
<comment type="similarity">
    <text evidence="2">Belongs to the bacterial ring-hydroxylating dioxygenase alpha subunit family.</text>
</comment>
<dbReference type="RefSeq" id="WP_119784795.1">
    <property type="nucleotide sequence ID" value="NZ_QYUQ01000002.1"/>
</dbReference>
<keyword evidence="10" id="KW-0223">Dioxygenase</keyword>
<dbReference type="CDD" id="cd08882">
    <property type="entry name" value="RHO_alpha_C_MupW-like"/>
    <property type="match status" value="1"/>
</dbReference>
<keyword evidence="6" id="KW-0408">Iron</keyword>
<feature type="domain" description="Rieske" evidence="9">
    <location>
        <begin position="41"/>
        <end position="149"/>
    </location>
</feature>
<evidence type="ECO:0000256" key="7">
    <source>
        <dbReference type="ARBA" id="ARBA00023014"/>
    </source>
</evidence>
<dbReference type="PANTHER" id="PTHR43756:SF5">
    <property type="entry name" value="CHOLINE MONOOXYGENASE, CHLOROPLASTIC"/>
    <property type="match status" value="1"/>
</dbReference>
<dbReference type="PANTHER" id="PTHR43756">
    <property type="entry name" value="CHOLINE MONOOXYGENASE, CHLOROPLASTIC"/>
    <property type="match status" value="1"/>
</dbReference>
<dbReference type="Gene3D" id="3.90.380.10">
    <property type="entry name" value="Naphthalene 1,2-dioxygenase Alpha Subunit, Chain A, domain 1"/>
    <property type="match status" value="1"/>
</dbReference>
<evidence type="ECO:0000259" key="9">
    <source>
        <dbReference type="PROSITE" id="PS51296"/>
    </source>
</evidence>
<accession>A0A3A3GGF1</accession>
<name>A0A3A3GGF1_9BURK</name>
<dbReference type="InterPro" id="IPR015881">
    <property type="entry name" value="ARHD_Rieske_2Fe_2S"/>
</dbReference>
<reference evidence="11" key="1">
    <citation type="submission" date="2018-09" db="EMBL/GenBank/DDBJ databases">
        <authorList>
            <person name="Zhu H."/>
        </authorList>
    </citation>
    <scope>NUCLEOTIDE SEQUENCE [LARGE SCALE GENOMIC DNA]</scope>
    <source>
        <strain evidence="11">K1S02-23</strain>
    </source>
</reference>
<evidence type="ECO:0000313" key="10">
    <source>
        <dbReference type="EMBL" id="RJG01346.1"/>
    </source>
</evidence>
<evidence type="ECO:0000256" key="3">
    <source>
        <dbReference type="ARBA" id="ARBA00022714"/>
    </source>
</evidence>
<dbReference type="GO" id="GO:0051213">
    <property type="term" value="F:dioxygenase activity"/>
    <property type="evidence" value="ECO:0007669"/>
    <property type="project" value="UniProtKB-KW"/>
</dbReference>
<keyword evidence="7" id="KW-0411">Iron-sulfur</keyword>
<comment type="cofactor">
    <cofactor evidence="1">
        <name>Fe cation</name>
        <dbReference type="ChEBI" id="CHEBI:24875"/>
    </cofactor>
</comment>
<dbReference type="Proteomes" id="UP000266327">
    <property type="component" value="Unassembled WGS sequence"/>
</dbReference>
<dbReference type="InterPro" id="IPR015879">
    <property type="entry name" value="Ring_hydroxy_dOase_asu_C_dom"/>
</dbReference>
<evidence type="ECO:0000256" key="4">
    <source>
        <dbReference type="ARBA" id="ARBA00022723"/>
    </source>
</evidence>
<evidence type="ECO:0000256" key="2">
    <source>
        <dbReference type="ARBA" id="ARBA00008751"/>
    </source>
</evidence>
<dbReference type="PRINTS" id="PR00090">
    <property type="entry name" value="RNGDIOXGNASE"/>
</dbReference>
<keyword evidence="8" id="KW-0520">NAD</keyword>
<gene>
    <name evidence="10" type="ORF">D3878_06910</name>
</gene>
<dbReference type="InterPro" id="IPR001663">
    <property type="entry name" value="Rng_hydr_dOase-A"/>
</dbReference>
<dbReference type="CDD" id="cd03469">
    <property type="entry name" value="Rieske_RO_Alpha_N"/>
    <property type="match status" value="1"/>
</dbReference>
<comment type="caution">
    <text evidence="10">The sequence shown here is derived from an EMBL/GenBank/DDBJ whole genome shotgun (WGS) entry which is preliminary data.</text>
</comment>
<dbReference type="InterPro" id="IPR017941">
    <property type="entry name" value="Rieske_2Fe-2S"/>
</dbReference>
<dbReference type="InterPro" id="IPR036922">
    <property type="entry name" value="Rieske_2Fe-2S_sf"/>
</dbReference>
<keyword evidence="3" id="KW-0001">2Fe-2S</keyword>
<evidence type="ECO:0000256" key="8">
    <source>
        <dbReference type="ARBA" id="ARBA00023027"/>
    </source>
</evidence>
<protein>
    <submittedName>
        <fullName evidence="10">Aromatic ring-hydroxylating dioxygenase subunit alpha</fullName>
    </submittedName>
</protein>
<keyword evidence="11" id="KW-1185">Reference proteome</keyword>